<reference evidence="1 2" key="1">
    <citation type="submission" date="2017-03" db="EMBL/GenBank/DDBJ databases">
        <title>Genome sequence of Clostridium hungatei DSM 14427.</title>
        <authorList>
            <person name="Poehlein A."/>
            <person name="Daniel R."/>
        </authorList>
    </citation>
    <scope>NUCLEOTIDE SEQUENCE [LARGE SCALE GENOMIC DNA]</scope>
    <source>
        <strain evidence="1 2">DSM 14427</strain>
    </source>
</reference>
<dbReference type="RefSeq" id="WP_080065127.1">
    <property type="nucleotide sequence ID" value="NZ_MZGX01000017.1"/>
</dbReference>
<dbReference type="EMBL" id="MZGX01000017">
    <property type="protein sequence ID" value="OPX43524.1"/>
    <property type="molecule type" value="Genomic_DNA"/>
</dbReference>
<gene>
    <name evidence="1" type="ORF">CLHUN_26710</name>
</gene>
<evidence type="ECO:0008006" key="3">
    <source>
        <dbReference type="Google" id="ProtNLM"/>
    </source>
</evidence>
<name>A0A1V4SI88_RUMHU</name>
<dbReference type="PIRSF" id="PIRSF033736">
    <property type="entry name" value="UCP033763"/>
    <property type="match status" value="1"/>
</dbReference>
<accession>A0A1V4SI88</accession>
<dbReference type="InterPro" id="IPR017021">
    <property type="entry name" value="UCP033763"/>
</dbReference>
<dbReference type="SUPFAM" id="SSF102462">
    <property type="entry name" value="Peptidyl-tRNA hydrolase II"/>
    <property type="match status" value="1"/>
</dbReference>
<evidence type="ECO:0000313" key="2">
    <source>
        <dbReference type="Proteomes" id="UP000191554"/>
    </source>
</evidence>
<dbReference type="STRING" id="48256.CLHUN_26710"/>
<dbReference type="Pfam" id="PF09391">
    <property type="entry name" value="DUF2000"/>
    <property type="match status" value="1"/>
</dbReference>
<dbReference type="AlphaFoldDB" id="A0A1V4SI88"/>
<protein>
    <recommendedName>
        <fullName evidence="3">DUF2000 domain-containing protein</fullName>
    </recommendedName>
</protein>
<dbReference type="InterPro" id="IPR023476">
    <property type="entry name" value="Pep_tRNA_hydro_II_dom_sf"/>
</dbReference>
<dbReference type="Gene3D" id="3.40.1490.10">
    <property type="entry name" value="Bit1"/>
    <property type="match status" value="1"/>
</dbReference>
<dbReference type="Proteomes" id="UP000191554">
    <property type="component" value="Unassembled WGS sequence"/>
</dbReference>
<dbReference type="OrthoDB" id="1045582at2"/>
<keyword evidence="2" id="KW-1185">Reference proteome</keyword>
<sequence>MSENVYEYNEKKIVAILSSKISPEVALNVIGHLAISLGAYSEGSLMGRTFLVDKSNIKHPGISKYPFICTKVKPGRLRSVIEDVRTNHPDIKLHDFPKQMLETGHDDELAQAIEQSEENEMEYLGAIIYGSSSEVNLITGKFTLWRAD</sequence>
<organism evidence="1 2">
    <name type="scientific">Ruminiclostridium hungatei</name>
    <name type="common">Clostridium hungatei</name>
    <dbReference type="NCBI Taxonomy" id="48256"/>
    <lineage>
        <taxon>Bacteria</taxon>
        <taxon>Bacillati</taxon>
        <taxon>Bacillota</taxon>
        <taxon>Clostridia</taxon>
        <taxon>Eubacteriales</taxon>
        <taxon>Oscillospiraceae</taxon>
        <taxon>Ruminiclostridium</taxon>
    </lineage>
</organism>
<comment type="caution">
    <text evidence="1">The sequence shown here is derived from an EMBL/GenBank/DDBJ whole genome shotgun (WGS) entry which is preliminary data.</text>
</comment>
<dbReference type="InterPro" id="IPR018988">
    <property type="entry name" value="DUF2000"/>
</dbReference>
<proteinExistence type="predicted"/>
<evidence type="ECO:0000313" key="1">
    <source>
        <dbReference type="EMBL" id="OPX43524.1"/>
    </source>
</evidence>